<name>A0A521DRD0_9BACT</name>
<reference evidence="4 5" key="1">
    <citation type="submission" date="2017-05" db="EMBL/GenBank/DDBJ databases">
        <authorList>
            <person name="Varghese N."/>
            <person name="Submissions S."/>
        </authorList>
    </citation>
    <scope>NUCLEOTIDE SEQUENCE [LARGE SCALE GENOMIC DNA]</scope>
    <source>
        <strain evidence="4 5">DSM 21985</strain>
    </source>
</reference>
<evidence type="ECO:0000256" key="2">
    <source>
        <dbReference type="ARBA" id="ARBA00023445"/>
    </source>
</evidence>
<dbReference type="RefSeq" id="WP_142454699.1">
    <property type="nucleotide sequence ID" value="NZ_FXTP01000009.1"/>
</dbReference>
<dbReference type="InterPro" id="IPR036291">
    <property type="entry name" value="NAD(P)-bd_dom_sf"/>
</dbReference>
<evidence type="ECO:0000313" key="4">
    <source>
        <dbReference type="EMBL" id="SMO74283.1"/>
    </source>
</evidence>
<sequence length="342" mass="38220">MDTNKKVLLTGITGFLGSHTAIKLLEKGYKVIGSLRNMERANHIKKIIGERTDRVDRLQFAEADLLDDKVWRGLVEGIDFVQHIASPFPRKLPDNEEELIKPARGGTLNILQAAEAHNVKRVVITSSTGSIVYGKQKGHRSGTFSEEDWTNVQNKKDTTPYFRSKTIAEQAAWEFMEKERRDMELAVVCPGAILGPVLEKDFGTSANIVIKMLDGSTPVLPDIGFDIVDVRSVADLLIRAMEQPEAAGQRFIGSAGYLKFKDVADILREAYPSKKIPRRVAPDFMVRLFSYVDASLKPILIDLGVERKVDHSKAKRLLNWTPIPKEEAVRACAESVLKLEIV</sequence>
<keyword evidence="5" id="KW-1185">Reference proteome</keyword>
<dbReference type="AlphaFoldDB" id="A0A521DRD0"/>
<dbReference type="CDD" id="cd05227">
    <property type="entry name" value="AR_SDR_e"/>
    <property type="match status" value="1"/>
</dbReference>
<dbReference type="Proteomes" id="UP000317557">
    <property type="component" value="Unassembled WGS sequence"/>
</dbReference>
<keyword evidence="1" id="KW-0560">Oxidoreductase</keyword>
<evidence type="ECO:0000313" key="5">
    <source>
        <dbReference type="Proteomes" id="UP000317557"/>
    </source>
</evidence>
<proteinExistence type="inferred from homology"/>
<accession>A0A521DRD0</accession>
<dbReference type="GO" id="GO:0016616">
    <property type="term" value="F:oxidoreductase activity, acting on the CH-OH group of donors, NAD or NADP as acceptor"/>
    <property type="evidence" value="ECO:0007669"/>
    <property type="project" value="TreeGrafter"/>
</dbReference>
<evidence type="ECO:0000259" key="3">
    <source>
        <dbReference type="Pfam" id="PF01370"/>
    </source>
</evidence>
<dbReference type="InterPro" id="IPR001509">
    <property type="entry name" value="Epimerase_deHydtase"/>
</dbReference>
<dbReference type="OrthoDB" id="9778052at2"/>
<protein>
    <submittedName>
        <fullName evidence="4">Dihydroflavonol-4-reductase</fullName>
    </submittedName>
</protein>
<gene>
    <name evidence="4" type="ORF">SAMN06265219_10952</name>
</gene>
<dbReference type="SUPFAM" id="SSF51735">
    <property type="entry name" value="NAD(P)-binding Rossmann-fold domains"/>
    <property type="match status" value="1"/>
</dbReference>
<feature type="domain" description="NAD-dependent epimerase/dehydratase" evidence="3">
    <location>
        <begin position="7"/>
        <end position="248"/>
    </location>
</feature>
<comment type="similarity">
    <text evidence="2">Belongs to the NAD(P)-dependent epimerase/dehydratase family. Dihydroflavonol-4-reductase subfamily.</text>
</comment>
<dbReference type="EMBL" id="FXTP01000009">
    <property type="protein sequence ID" value="SMO74283.1"/>
    <property type="molecule type" value="Genomic_DNA"/>
</dbReference>
<dbReference type="Pfam" id="PF01370">
    <property type="entry name" value="Epimerase"/>
    <property type="match status" value="1"/>
</dbReference>
<dbReference type="Gene3D" id="3.40.50.720">
    <property type="entry name" value="NAD(P)-binding Rossmann-like Domain"/>
    <property type="match status" value="1"/>
</dbReference>
<dbReference type="InterPro" id="IPR050425">
    <property type="entry name" value="NAD(P)_dehydrat-like"/>
</dbReference>
<dbReference type="PANTHER" id="PTHR10366">
    <property type="entry name" value="NAD DEPENDENT EPIMERASE/DEHYDRATASE"/>
    <property type="match status" value="1"/>
</dbReference>
<evidence type="ECO:0000256" key="1">
    <source>
        <dbReference type="ARBA" id="ARBA00023002"/>
    </source>
</evidence>
<dbReference type="PANTHER" id="PTHR10366:SF564">
    <property type="entry name" value="STEROL-4-ALPHA-CARBOXYLATE 3-DEHYDROGENASE, DECARBOXYLATING"/>
    <property type="match status" value="1"/>
</dbReference>
<dbReference type="FunFam" id="3.40.50.720:FF:000336">
    <property type="entry name" value="Aldehyde reductase"/>
    <property type="match status" value="1"/>
</dbReference>
<organism evidence="4 5">
    <name type="scientific">Gracilimonas mengyeensis</name>
    <dbReference type="NCBI Taxonomy" id="1302730"/>
    <lineage>
        <taxon>Bacteria</taxon>
        <taxon>Pseudomonadati</taxon>
        <taxon>Balneolota</taxon>
        <taxon>Balneolia</taxon>
        <taxon>Balneolales</taxon>
        <taxon>Balneolaceae</taxon>
        <taxon>Gracilimonas</taxon>
    </lineage>
</organism>